<sequence>MNVIRILLFLLFIPCAFGMTPGIQGHKQGDVIATKTDDQIAAWCDFNKQIVTTDFYVLCIYNGKS</sequence>
<proteinExistence type="predicted"/>
<protein>
    <submittedName>
        <fullName evidence="1">Uncharacterized protein</fullName>
    </submittedName>
</protein>
<dbReference type="Proteomes" id="UP000324194">
    <property type="component" value="Chromosome 1"/>
</dbReference>
<dbReference type="RefSeq" id="WP_148339012.1">
    <property type="nucleotide sequence ID" value="NZ_LR699119.1"/>
</dbReference>
<name>A0A5E4PHD7_9COXI</name>
<evidence type="ECO:0000313" key="1">
    <source>
        <dbReference type="EMBL" id="VVC75731.1"/>
    </source>
</evidence>
<keyword evidence="2" id="KW-1185">Reference proteome</keyword>
<dbReference type="KEGG" id="asip:AQUSIP_10250"/>
<evidence type="ECO:0000313" key="2">
    <source>
        <dbReference type="Proteomes" id="UP000324194"/>
    </source>
</evidence>
<reference evidence="1 2" key="1">
    <citation type="submission" date="2019-08" db="EMBL/GenBank/DDBJ databases">
        <authorList>
            <person name="Guy L."/>
        </authorList>
    </citation>
    <scope>NUCLEOTIDE SEQUENCE [LARGE SCALE GENOMIC DNA]</scope>
    <source>
        <strain evidence="1 2">SGT-108</strain>
    </source>
</reference>
<gene>
    <name evidence="1" type="ORF">AQUSIP_10250</name>
</gene>
<accession>A0A5E4PHD7</accession>
<dbReference type="AlphaFoldDB" id="A0A5E4PHD7"/>
<dbReference type="EMBL" id="LR699119">
    <property type="protein sequence ID" value="VVC75731.1"/>
    <property type="molecule type" value="Genomic_DNA"/>
</dbReference>
<organism evidence="1 2">
    <name type="scientific">Aquicella siphonis</name>
    <dbReference type="NCBI Taxonomy" id="254247"/>
    <lineage>
        <taxon>Bacteria</taxon>
        <taxon>Pseudomonadati</taxon>
        <taxon>Pseudomonadota</taxon>
        <taxon>Gammaproteobacteria</taxon>
        <taxon>Legionellales</taxon>
        <taxon>Coxiellaceae</taxon>
        <taxon>Aquicella</taxon>
    </lineage>
</organism>